<reference evidence="1" key="1">
    <citation type="journal article" date="2021" name="Proc. Natl. Acad. Sci. U.S.A.">
        <title>A Catalog of Tens of Thousands of Viruses from Human Metagenomes Reveals Hidden Associations with Chronic Diseases.</title>
        <authorList>
            <person name="Tisza M.J."/>
            <person name="Buck C.B."/>
        </authorList>
    </citation>
    <scope>NUCLEOTIDE SEQUENCE</scope>
    <source>
        <strain evidence="1">CtPuP5</strain>
    </source>
</reference>
<evidence type="ECO:0000313" key="1">
    <source>
        <dbReference type="EMBL" id="DAD66474.1"/>
    </source>
</evidence>
<organism evidence="1">
    <name type="scientific">Myoviridae sp. ctPuP5</name>
    <dbReference type="NCBI Taxonomy" id="2823543"/>
    <lineage>
        <taxon>Viruses</taxon>
        <taxon>Duplodnaviria</taxon>
        <taxon>Heunggongvirae</taxon>
        <taxon>Uroviricota</taxon>
        <taxon>Caudoviricetes</taxon>
    </lineage>
</organism>
<name>A0A8S5L9M0_9CAUD</name>
<accession>A0A8S5L9M0</accession>
<protein>
    <submittedName>
        <fullName evidence="1">Baseplate wedge protein</fullName>
    </submittedName>
</protein>
<proteinExistence type="predicted"/>
<sequence length="671" mass="76068">MEKTISYLARNYNDFKSEFQKYTRKYYPSMMNDFQDASVGEWFIDLISALGDDLSYHTDRTFQETDSNSAQQKGSLLDIARTNGLKIPGRKSAMVEIEISCELPLKGDPKLQLADEAYAPIVKQGTVISTGLITFQIMHDVNFAEQFNEDGISDRQIIPKRNANGLIEKYTYKKLALALAGESKIYRQTLTSNDITPFMEVLLQDTNILNVESIIFKDGTNFKDDPPISDFMIEDEIYTPKENGTKTWRFFEVNSLIDQYRFGDVLNSDGVPQSEFYTMPGIDENGNYLVDDGGSNVCVRTAQIYKAEWKFLKQKFITEYTNNGQLKVIFGAGGNMVLPNPTSNYIKYQMSKMASNDFLGVLPEAGWTMFILYRVGGGEQSNIAANTLTNFVYRNIQIDGNTDDTDCIEKTKAVKDSLKVTNPSPSFGGKDEPTEDEIRYLIKYNNSAQDRCVTLKDYYVRLMKMPAKYGTPFRLGIIEENNKVVIYTLGLNESGQLSKLLPSAMVDNIQTYLSNYRMINDFVELRSGKIINLSFEVDIFISKTYDKSEVVRTVIDTIYDYMAINKHQMGEDIFIGDLEKDISKIDGVINLIDLRVYNETGVGYSDDGTTQQIVSPYVCPTDPEEMQDTEVVAGRSQIDLKASDGLLFSESNSMFEILNKSKDIRLRVKTR</sequence>
<dbReference type="EMBL" id="BK014662">
    <property type="protein sequence ID" value="DAD66474.1"/>
    <property type="molecule type" value="Genomic_DNA"/>
</dbReference>